<dbReference type="Proteomes" id="UP000678276">
    <property type="component" value="Unassembled WGS sequence"/>
</dbReference>
<accession>A0ABS4BHX4</accession>
<dbReference type="RefSeq" id="WP_209594789.1">
    <property type="nucleotide sequence ID" value="NZ_JAGJCF010000007.1"/>
</dbReference>
<keyword evidence="3" id="KW-1185">Reference proteome</keyword>
<proteinExistence type="inferred from homology"/>
<reference evidence="2 3" key="1">
    <citation type="submission" date="2021-04" db="EMBL/GenBank/DDBJ databases">
        <title>Whole genome sequence of Jiella sp. KSK16Y-1.</title>
        <authorList>
            <person name="Tuo L."/>
        </authorList>
    </citation>
    <scope>NUCLEOTIDE SEQUENCE [LARGE SCALE GENOMIC DNA]</scope>
    <source>
        <strain evidence="2 3">KSK16Y-1</strain>
    </source>
</reference>
<evidence type="ECO:0000313" key="3">
    <source>
        <dbReference type="Proteomes" id="UP000678276"/>
    </source>
</evidence>
<comment type="caution">
    <text evidence="2">The sequence shown here is derived from an EMBL/GenBank/DDBJ whole genome shotgun (WGS) entry which is preliminary data.</text>
</comment>
<name>A0ABS4BHX4_9HYPH</name>
<sequence>MKVSIAEAENCLDDLASRAAAGEEVILTRNDEAVVRLLPIQIRKKRKISKEFFKALQAEVRAKATPGPSAARS</sequence>
<evidence type="ECO:0000313" key="2">
    <source>
        <dbReference type="EMBL" id="MBP0616291.1"/>
    </source>
</evidence>
<protein>
    <submittedName>
        <fullName evidence="2">Type II toxin-antitoxin system Phd/YefM family antitoxin</fullName>
    </submittedName>
</protein>
<dbReference type="SUPFAM" id="SSF143120">
    <property type="entry name" value="YefM-like"/>
    <property type="match status" value="1"/>
</dbReference>
<dbReference type="EMBL" id="JAGJCF010000007">
    <property type="protein sequence ID" value="MBP0616291.1"/>
    <property type="molecule type" value="Genomic_DNA"/>
</dbReference>
<evidence type="ECO:0000256" key="1">
    <source>
        <dbReference type="ARBA" id="ARBA00009981"/>
    </source>
</evidence>
<organism evidence="2 3">
    <name type="scientific">Jiella mangrovi</name>
    <dbReference type="NCBI Taxonomy" id="2821407"/>
    <lineage>
        <taxon>Bacteria</taxon>
        <taxon>Pseudomonadati</taxon>
        <taxon>Pseudomonadota</taxon>
        <taxon>Alphaproteobacteria</taxon>
        <taxon>Hyphomicrobiales</taxon>
        <taxon>Aurantimonadaceae</taxon>
        <taxon>Jiella</taxon>
    </lineage>
</organism>
<comment type="similarity">
    <text evidence="1">Belongs to the phD/YefM antitoxin family.</text>
</comment>
<dbReference type="InterPro" id="IPR036165">
    <property type="entry name" value="YefM-like_sf"/>
</dbReference>
<gene>
    <name evidence="2" type="ORF">J6595_11925</name>
</gene>